<dbReference type="Gene3D" id="3.30.200.20">
    <property type="entry name" value="Phosphorylase Kinase, domain 1"/>
    <property type="match status" value="1"/>
</dbReference>
<dbReference type="FunFam" id="3.30.200.20:FF:000686">
    <property type="entry name" value="Ribosomal protein S6 kinase"/>
    <property type="match status" value="1"/>
</dbReference>
<keyword evidence="14" id="KW-1185">Reference proteome</keyword>
<dbReference type="GO" id="GO:0004674">
    <property type="term" value="F:protein serine/threonine kinase activity"/>
    <property type="evidence" value="ECO:0007669"/>
    <property type="project" value="UniProtKB-KW"/>
</dbReference>
<keyword evidence="4" id="KW-0597">Phosphoprotein</keyword>
<evidence type="ECO:0000256" key="6">
    <source>
        <dbReference type="ARBA" id="ARBA00022741"/>
    </source>
</evidence>
<keyword evidence="8 11" id="KW-0067">ATP-binding</keyword>
<dbReference type="SMART" id="SM00220">
    <property type="entry name" value="S_TKc"/>
    <property type="match status" value="1"/>
</dbReference>
<evidence type="ECO:0000256" key="10">
    <source>
        <dbReference type="ARBA" id="ARBA00048679"/>
    </source>
</evidence>
<organism evidence="13 14">
    <name type="scientific">Gnathostoma spinigerum</name>
    <dbReference type="NCBI Taxonomy" id="75299"/>
    <lineage>
        <taxon>Eukaryota</taxon>
        <taxon>Metazoa</taxon>
        <taxon>Ecdysozoa</taxon>
        <taxon>Nematoda</taxon>
        <taxon>Chromadorea</taxon>
        <taxon>Rhabditida</taxon>
        <taxon>Spirurina</taxon>
        <taxon>Gnathostomatomorpha</taxon>
        <taxon>Gnathostomatoidea</taxon>
        <taxon>Gnathostomatidae</taxon>
        <taxon>Gnathostoma</taxon>
    </lineage>
</organism>
<evidence type="ECO:0000256" key="4">
    <source>
        <dbReference type="ARBA" id="ARBA00022553"/>
    </source>
</evidence>
<reference evidence="13 14" key="1">
    <citation type="submission" date="2024-08" db="EMBL/GenBank/DDBJ databases">
        <title>Gnathostoma spinigerum genome.</title>
        <authorList>
            <person name="Gonzalez-Bertolin B."/>
            <person name="Monzon S."/>
            <person name="Zaballos A."/>
            <person name="Jimenez P."/>
            <person name="Dekumyoy P."/>
            <person name="Varona S."/>
            <person name="Cuesta I."/>
            <person name="Sumanam S."/>
            <person name="Adisakwattana P."/>
            <person name="Gasser R.B."/>
            <person name="Hernandez-Gonzalez A."/>
            <person name="Young N.D."/>
            <person name="Perteguer M.J."/>
        </authorList>
    </citation>
    <scope>NUCLEOTIDE SEQUENCE [LARGE SCALE GENOMIC DNA]</scope>
    <source>
        <strain evidence="13">AL3</strain>
        <tissue evidence="13">Liver</tissue>
    </source>
</reference>
<dbReference type="InterPro" id="IPR000719">
    <property type="entry name" value="Prot_kinase_dom"/>
</dbReference>
<dbReference type="InterPro" id="IPR011009">
    <property type="entry name" value="Kinase-like_dom_sf"/>
</dbReference>
<dbReference type="SUPFAM" id="SSF56112">
    <property type="entry name" value="Protein kinase-like (PK-like)"/>
    <property type="match status" value="1"/>
</dbReference>
<evidence type="ECO:0000313" key="14">
    <source>
        <dbReference type="Proteomes" id="UP001608902"/>
    </source>
</evidence>
<dbReference type="Gene3D" id="1.10.510.10">
    <property type="entry name" value="Transferase(Phosphotransferase) domain 1"/>
    <property type="match status" value="1"/>
</dbReference>
<comment type="caution">
    <text evidence="13">The sequence shown here is derived from an EMBL/GenBank/DDBJ whole genome shotgun (WGS) entry which is preliminary data.</text>
</comment>
<comment type="catalytic activity">
    <reaction evidence="10">
        <text>L-seryl-[protein] + ATP = O-phospho-L-seryl-[protein] + ADP + H(+)</text>
        <dbReference type="Rhea" id="RHEA:17989"/>
        <dbReference type="Rhea" id="RHEA-COMP:9863"/>
        <dbReference type="Rhea" id="RHEA-COMP:11604"/>
        <dbReference type="ChEBI" id="CHEBI:15378"/>
        <dbReference type="ChEBI" id="CHEBI:29999"/>
        <dbReference type="ChEBI" id="CHEBI:30616"/>
        <dbReference type="ChEBI" id="CHEBI:83421"/>
        <dbReference type="ChEBI" id="CHEBI:456216"/>
        <dbReference type="EC" id="2.7.11.1"/>
    </reaction>
</comment>
<accession>A0ABD6EWY4</accession>
<evidence type="ECO:0000256" key="5">
    <source>
        <dbReference type="ARBA" id="ARBA00022679"/>
    </source>
</evidence>
<evidence type="ECO:0000259" key="12">
    <source>
        <dbReference type="PROSITE" id="PS50011"/>
    </source>
</evidence>
<comment type="similarity">
    <text evidence="1">Belongs to the protein kinase superfamily. AGC Ser/Thr protein kinase family. S6 kinase subfamily.</text>
</comment>
<evidence type="ECO:0000256" key="7">
    <source>
        <dbReference type="ARBA" id="ARBA00022777"/>
    </source>
</evidence>
<gene>
    <name evidence="13" type="ORF">AB6A40_011164</name>
</gene>
<evidence type="ECO:0000256" key="11">
    <source>
        <dbReference type="PROSITE-ProRule" id="PRU10141"/>
    </source>
</evidence>
<dbReference type="PANTHER" id="PTHR24351">
    <property type="entry name" value="RIBOSOMAL PROTEIN S6 KINASE"/>
    <property type="match status" value="1"/>
</dbReference>
<evidence type="ECO:0000256" key="2">
    <source>
        <dbReference type="ARBA" id="ARBA00012513"/>
    </source>
</evidence>
<dbReference type="PROSITE" id="PS50011">
    <property type="entry name" value="PROTEIN_KINASE_DOM"/>
    <property type="match status" value="1"/>
</dbReference>
<protein>
    <recommendedName>
        <fullName evidence="2">non-specific serine/threonine protein kinase</fullName>
        <ecNumber evidence="2">2.7.11.1</ecNumber>
    </recommendedName>
</protein>
<comment type="catalytic activity">
    <reaction evidence="9">
        <text>L-threonyl-[protein] + ATP = O-phospho-L-threonyl-[protein] + ADP + H(+)</text>
        <dbReference type="Rhea" id="RHEA:46608"/>
        <dbReference type="Rhea" id="RHEA-COMP:11060"/>
        <dbReference type="Rhea" id="RHEA-COMP:11605"/>
        <dbReference type="ChEBI" id="CHEBI:15378"/>
        <dbReference type="ChEBI" id="CHEBI:30013"/>
        <dbReference type="ChEBI" id="CHEBI:30616"/>
        <dbReference type="ChEBI" id="CHEBI:61977"/>
        <dbReference type="ChEBI" id="CHEBI:456216"/>
        <dbReference type="EC" id="2.7.11.1"/>
    </reaction>
</comment>
<keyword evidence="5" id="KW-0808">Transferase</keyword>
<dbReference type="AlphaFoldDB" id="A0ABD6EWY4"/>
<sequence>MLRDAMALFNRRMSRNSASSSTSASAESCDDERVSMENFELMKVLGKGAYGKVYLARKVGGRDHGTVYAMKVLKKTRVITKPKTLEHTIAERQVLERLKGLPFLVDMVYAFQSDSKLHIVMEYVKGGELFTHLCGRGLFDVESAKFIIAELVVAIDSVHQVRLFADSAVFLLLCIGLQYLQYLFNTTLNTVFENGFEEIS</sequence>
<evidence type="ECO:0000313" key="13">
    <source>
        <dbReference type="EMBL" id="MFH4984455.1"/>
    </source>
</evidence>
<dbReference type="EC" id="2.7.11.1" evidence="2"/>
<dbReference type="Proteomes" id="UP001608902">
    <property type="component" value="Unassembled WGS sequence"/>
</dbReference>
<dbReference type="InterPro" id="IPR017441">
    <property type="entry name" value="Protein_kinase_ATP_BS"/>
</dbReference>
<evidence type="ECO:0000256" key="9">
    <source>
        <dbReference type="ARBA" id="ARBA00047899"/>
    </source>
</evidence>
<proteinExistence type="inferred from homology"/>
<keyword evidence="3" id="KW-0723">Serine/threonine-protein kinase</keyword>
<name>A0ABD6EWY4_9BILA</name>
<feature type="domain" description="Protein kinase" evidence="12">
    <location>
        <begin position="39"/>
        <end position="200"/>
    </location>
</feature>
<keyword evidence="6 11" id="KW-0547">Nucleotide-binding</keyword>
<evidence type="ECO:0000256" key="3">
    <source>
        <dbReference type="ARBA" id="ARBA00022527"/>
    </source>
</evidence>
<feature type="binding site" evidence="11">
    <location>
        <position position="71"/>
    </location>
    <ligand>
        <name>ATP</name>
        <dbReference type="ChEBI" id="CHEBI:30616"/>
    </ligand>
</feature>
<dbReference type="EMBL" id="JBGFUD010017729">
    <property type="protein sequence ID" value="MFH4984455.1"/>
    <property type="molecule type" value="Genomic_DNA"/>
</dbReference>
<evidence type="ECO:0000256" key="8">
    <source>
        <dbReference type="ARBA" id="ARBA00022840"/>
    </source>
</evidence>
<dbReference type="PROSITE" id="PS00107">
    <property type="entry name" value="PROTEIN_KINASE_ATP"/>
    <property type="match status" value="1"/>
</dbReference>
<evidence type="ECO:0000256" key="1">
    <source>
        <dbReference type="ARBA" id="ARBA00009804"/>
    </source>
</evidence>
<dbReference type="GO" id="GO:0005524">
    <property type="term" value="F:ATP binding"/>
    <property type="evidence" value="ECO:0007669"/>
    <property type="project" value="UniProtKB-UniRule"/>
</dbReference>
<dbReference type="Pfam" id="PF00069">
    <property type="entry name" value="Pkinase"/>
    <property type="match status" value="1"/>
</dbReference>
<keyword evidence="7" id="KW-0418">Kinase</keyword>